<keyword evidence="1" id="KW-1133">Transmembrane helix</keyword>
<protein>
    <submittedName>
        <fullName evidence="2">Uncharacterized protein</fullName>
    </submittedName>
</protein>
<dbReference type="Proteomes" id="UP000183567">
    <property type="component" value="Unassembled WGS sequence"/>
</dbReference>
<feature type="transmembrane region" description="Helical" evidence="1">
    <location>
        <begin position="51"/>
        <end position="73"/>
    </location>
</feature>
<accession>A0A1J8PT50</accession>
<proteinExistence type="predicted"/>
<dbReference type="EMBL" id="LVVM01004681">
    <property type="protein sequence ID" value="OJA12390.1"/>
    <property type="molecule type" value="Genomic_DNA"/>
</dbReference>
<dbReference type="STRING" id="180088.A0A1J8PT50"/>
<keyword evidence="1" id="KW-0812">Transmembrane</keyword>
<gene>
    <name evidence="2" type="ORF">AZE42_11779</name>
</gene>
<dbReference type="OrthoDB" id="10550866at2759"/>
<dbReference type="AlphaFoldDB" id="A0A1J8PT50"/>
<sequence length="138" mass="15632">MLTRDESKLLCVIFGATSMNDVEPIISIWSRKRENAEASIDRPLGTRLKSFLRGIVQLALAIALIAYVSNIFISERVMMNASGVSFTSLGNAWQEYSKLKTGPHELTNDDIHIMVDQYIEDRKMEQFIANLGVDDHER</sequence>
<evidence type="ECO:0000313" key="2">
    <source>
        <dbReference type="EMBL" id="OJA12390.1"/>
    </source>
</evidence>
<organism evidence="2 3">
    <name type="scientific">Rhizopogon vesiculosus</name>
    <dbReference type="NCBI Taxonomy" id="180088"/>
    <lineage>
        <taxon>Eukaryota</taxon>
        <taxon>Fungi</taxon>
        <taxon>Dikarya</taxon>
        <taxon>Basidiomycota</taxon>
        <taxon>Agaricomycotina</taxon>
        <taxon>Agaricomycetes</taxon>
        <taxon>Agaricomycetidae</taxon>
        <taxon>Boletales</taxon>
        <taxon>Suillineae</taxon>
        <taxon>Rhizopogonaceae</taxon>
        <taxon>Rhizopogon</taxon>
    </lineage>
</organism>
<keyword evidence="3" id="KW-1185">Reference proteome</keyword>
<comment type="caution">
    <text evidence="2">The sequence shown here is derived from an EMBL/GenBank/DDBJ whole genome shotgun (WGS) entry which is preliminary data.</text>
</comment>
<evidence type="ECO:0000313" key="3">
    <source>
        <dbReference type="Proteomes" id="UP000183567"/>
    </source>
</evidence>
<keyword evidence="1" id="KW-0472">Membrane</keyword>
<name>A0A1J8PT50_9AGAM</name>
<evidence type="ECO:0000256" key="1">
    <source>
        <dbReference type="SAM" id="Phobius"/>
    </source>
</evidence>
<reference evidence="2 3" key="1">
    <citation type="submission" date="2016-03" db="EMBL/GenBank/DDBJ databases">
        <title>Comparative genomics of the ectomycorrhizal sister species Rhizopogon vinicolor and Rhizopogon vesiculosus (Basidiomycota: Boletales) reveals a divergence of the mating type B locus.</title>
        <authorList>
            <person name="Mujic A.B."/>
            <person name="Kuo A."/>
            <person name="Tritt A."/>
            <person name="Lipzen A."/>
            <person name="Chen C."/>
            <person name="Johnson J."/>
            <person name="Sharma A."/>
            <person name="Barry K."/>
            <person name="Grigoriev I.V."/>
            <person name="Spatafora J.W."/>
        </authorList>
    </citation>
    <scope>NUCLEOTIDE SEQUENCE [LARGE SCALE GENOMIC DNA]</scope>
    <source>
        <strain evidence="2 3">AM-OR11-056</strain>
    </source>
</reference>